<dbReference type="Pfam" id="PF12158">
    <property type="entry name" value="DUF3592"/>
    <property type="match status" value="1"/>
</dbReference>
<keyword evidence="1" id="KW-1133">Transmembrane helix</keyword>
<keyword evidence="1" id="KW-0812">Transmembrane</keyword>
<evidence type="ECO:0000259" key="2">
    <source>
        <dbReference type="Pfam" id="PF12158"/>
    </source>
</evidence>
<dbReference type="AlphaFoldDB" id="W7UP05"/>
<feature type="transmembrane region" description="Helical" evidence="1">
    <location>
        <begin position="101"/>
        <end position="121"/>
    </location>
</feature>
<name>W7UP05_RUMFL</name>
<gene>
    <name evidence="3" type="ORF">RF007C_16465</name>
</gene>
<comment type="caution">
    <text evidence="3">The sequence shown here is derived from an EMBL/GenBank/DDBJ whole genome shotgun (WGS) entry which is preliminary data.</text>
</comment>
<dbReference type="Proteomes" id="UP000019365">
    <property type="component" value="Unassembled WGS sequence"/>
</dbReference>
<dbReference type="EMBL" id="ATAX01000028">
    <property type="protein sequence ID" value="EWM53204.1"/>
    <property type="molecule type" value="Genomic_DNA"/>
</dbReference>
<evidence type="ECO:0000313" key="4">
    <source>
        <dbReference type="Proteomes" id="UP000019365"/>
    </source>
</evidence>
<keyword evidence="1" id="KW-0472">Membrane</keyword>
<dbReference type="OrthoDB" id="1822905at2"/>
<sequence>MKYMIWAGIGFGIALAGLVYLVKLLLLKKNGIETEAEVISVREKRKNDYIHKMRYSGDGRTYEQEDRAGFSEPFKVGSKHTIIYDGKKPERFDFADQVKKNLIVAGVMVAMALIFSARWLYLWKLGT</sequence>
<organism evidence="3 4">
    <name type="scientific">Ruminococcus flavefaciens 007c</name>
    <dbReference type="NCBI Taxonomy" id="1341157"/>
    <lineage>
        <taxon>Bacteria</taxon>
        <taxon>Bacillati</taxon>
        <taxon>Bacillota</taxon>
        <taxon>Clostridia</taxon>
        <taxon>Eubacteriales</taxon>
        <taxon>Oscillospiraceae</taxon>
        <taxon>Ruminococcus</taxon>
    </lineage>
</organism>
<dbReference type="PATRIC" id="fig|1341157.4.peg.2691"/>
<evidence type="ECO:0000313" key="3">
    <source>
        <dbReference type="EMBL" id="EWM53204.1"/>
    </source>
</evidence>
<feature type="transmembrane region" description="Helical" evidence="1">
    <location>
        <begin position="6"/>
        <end position="26"/>
    </location>
</feature>
<accession>W7UP05</accession>
<feature type="domain" description="DUF3592" evidence="2">
    <location>
        <begin position="35"/>
        <end position="92"/>
    </location>
</feature>
<dbReference type="RefSeq" id="WP_037300546.1">
    <property type="nucleotide sequence ID" value="NZ_ATAX01000028.1"/>
</dbReference>
<proteinExistence type="predicted"/>
<dbReference type="InterPro" id="IPR021994">
    <property type="entry name" value="DUF3592"/>
</dbReference>
<evidence type="ECO:0000256" key="1">
    <source>
        <dbReference type="SAM" id="Phobius"/>
    </source>
</evidence>
<protein>
    <recommendedName>
        <fullName evidence="2">DUF3592 domain-containing protein</fullName>
    </recommendedName>
</protein>
<reference evidence="3 4" key="1">
    <citation type="journal article" date="2014" name="PLoS ONE">
        <title>Rumen cellulosomics: divergent fiber-degrading strategies revealed by comparative genome-wide analysis of six ruminococcal strains.</title>
        <authorList>
            <person name="Dassa B."/>
            <person name="Borovok I."/>
            <person name="Ruimy-Israeli V."/>
            <person name="Lamed R."/>
            <person name="Flint H.J."/>
            <person name="Duncan S.H."/>
            <person name="Henrissat B."/>
            <person name="Coutinho P."/>
            <person name="Morrison M."/>
            <person name="Mosoni P."/>
            <person name="Yeoman C.J."/>
            <person name="White B.A."/>
            <person name="Bayer E.A."/>
        </authorList>
    </citation>
    <scope>NUCLEOTIDE SEQUENCE [LARGE SCALE GENOMIC DNA]</scope>
    <source>
        <strain evidence="3 4">007c</strain>
    </source>
</reference>
<keyword evidence="4" id="KW-1185">Reference proteome</keyword>